<dbReference type="CDD" id="cd06170">
    <property type="entry name" value="LuxR_C_like"/>
    <property type="match status" value="1"/>
</dbReference>
<keyword evidence="7" id="KW-1185">Reference proteome</keyword>
<dbReference type="SMART" id="SM00421">
    <property type="entry name" value="HTH_LUXR"/>
    <property type="match status" value="1"/>
</dbReference>
<keyword evidence="2" id="KW-0238">DNA-binding</keyword>
<dbReference type="PRINTS" id="PR00038">
    <property type="entry name" value="HTHLUXR"/>
</dbReference>
<sequence length="188" mass="21437">MKEDGLDNRALRDLAFDHAPVGLVLTENRIIKACNRTFAEIFGYERDELVGQSFRVLYASNEEFHQIRDVGLTTLMGGNRYTDERIMPRKDGSLFWCRFRAHSLTPDDPLRRAILSYADISDHRPYVALSPRERQIVTHLLGGKTSKEIARLIDISPRTVEYYRSRLLKKFGASNVTELLAQLGGAPV</sequence>
<dbReference type="PANTHER" id="PTHR44688:SF16">
    <property type="entry name" value="DNA-BINDING TRANSCRIPTIONAL ACTIVATOR DEVR_DOSR"/>
    <property type="match status" value="1"/>
</dbReference>
<dbReference type="CDD" id="cd00130">
    <property type="entry name" value="PAS"/>
    <property type="match status" value="1"/>
</dbReference>
<feature type="domain" description="HTH luxR-type" evidence="4">
    <location>
        <begin position="122"/>
        <end position="185"/>
    </location>
</feature>
<dbReference type="GO" id="GO:0003677">
    <property type="term" value="F:DNA binding"/>
    <property type="evidence" value="ECO:0007669"/>
    <property type="project" value="UniProtKB-KW"/>
</dbReference>
<evidence type="ECO:0000259" key="5">
    <source>
        <dbReference type="PROSITE" id="PS50112"/>
    </source>
</evidence>
<comment type="caution">
    <text evidence="6">The sequence shown here is derived from an EMBL/GenBank/DDBJ whole genome shotgun (WGS) entry which is preliminary data.</text>
</comment>
<name>A0A9X3UL92_9HYPH</name>
<dbReference type="InterPro" id="IPR035965">
    <property type="entry name" value="PAS-like_dom_sf"/>
</dbReference>
<dbReference type="SUPFAM" id="SSF55785">
    <property type="entry name" value="PYP-like sensor domain (PAS domain)"/>
    <property type="match status" value="1"/>
</dbReference>
<dbReference type="RefSeq" id="WP_267992476.1">
    <property type="nucleotide sequence ID" value="NZ_JAPJZI010000001.1"/>
</dbReference>
<dbReference type="InterPro" id="IPR016032">
    <property type="entry name" value="Sig_transdc_resp-reg_C-effctor"/>
</dbReference>
<dbReference type="NCBIfam" id="TIGR00229">
    <property type="entry name" value="sensory_box"/>
    <property type="match status" value="1"/>
</dbReference>
<dbReference type="InterPro" id="IPR000792">
    <property type="entry name" value="Tscrpt_reg_LuxR_C"/>
</dbReference>
<dbReference type="PROSITE" id="PS50043">
    <property type="entry name" value="HTH_LUXR_2"/>
    <property type="match status" value="1"/>
</dbReference>
<evidence type="ECO:0000259" key="4">
    <source>
        <dbReference type="PROSITE" id="PS50043"/>
    </source>
</evidence>
<protein>
    <submittedName>
        <fullName evidence="6">LuxR C-terminal-related transcriptional regulator</fullName>
    </submittedName>
</protein>
<dbReference type="InterPro" id="IPR036388">
    <property type="entry name" value="WH-like_DNA-bd_sf"/>
</dbReference>
<dbReference type="PROSITE" id="PS00622">
    <property type="entry name" value="HTH_LUXR_1"/>
    <property type="match status" value="1"/>
</dbReference>
<organism evidence="6 7">
    <name type="scientific">Hoeflea prorocentri</name>
    <dbReference type="NCBI Taxonomy" id="1922333"/>
    <lineage>
        <taxon>Bacteria</taxon>
        <taxon>Pseudomonadati</taxon>
        <taxon>Pseudomonadota</taxon>
        <taxon>Alphaproteobacteria</taxon>
        <taxon>Hyphomicrobiales</taxon>
        <taxon>Rhizobiaceae</taxon>
        <taxon>Hoeflea</taxon>
    </lineage>
</organism>
<evidence type="ECO:0000256" key="1">
    <source>
        <dbReference type="ARBA" id="ARBA00023015"/>
    </source>
</evidence>
<evidence type="ECO:0000313" key="6">
    <source>
        <dbReference type="EMBL" id="MDA5400715.1"/>
    </source>
</evidence>
<evidence type="ECO:0000313" key="7">
    <source>
        <dbReference type="Proteomes" id="UP001151234"/>
    </source>
</evidence>
<feature type="domain" description="PAS" evidence="5">
    <location>
        <begin position="35"/>
        <end position="79"/>
    </location>
</feature>
<keyword evidence="1" id="KW-0805">Transcription regulation</keyword>
<dbReference type="PROSITE" id="PS50112">
    <property type="entry name" value="PAS"/>
    <property type="match status" value="1"/>
</dbReference>
<evidence type="ECO:0000256" key="3">
    <source>
        <dbReference type="ARBA" id="ARBA00023163"/>
    </source>
</evidence>
<dbReference type="SUPFAM" id="SSF46894">
    <property type="entry name" value="C-terminal effector domain of the bipartite response regulators"/>
    <property type="match status" value="1"/>
</dbReference>
<accession>A0A9X3UL92</accession>
<dbReference type="Pfam" id="PF00196">
    <property type="entry name" value="GerE"/>
    <property type="match status" value="1"/>
</dbReference>
<reference evidence="6" key="1">
    <citation type="submission" date="2022-11" db="EMBL/GenBank/DDBJ databases">
        <title>Draft genome sequence of Hoeflea poritis E7-10 and Hoeflea prorocentri PM5-8, separated from scleractinian coral Porites lutea and marine dinoflagellate.</title>
        <authorList>
            <person name="Zhang G."/>
            <person name="Wei Q."/>
            <person name="Cai L."/>
        </authorList>
    </citation>
    <scope>NUCLEOTIDE SEQUENCE</scope>
    <source>
        <strain evidence="6">PM5-8</strain>
    </source>
</reference>
<proteinExistence type="predicted"/>
<dbReference type="InterPro" id="IPR000014">
    <property type="entry name" value="PAS"/>
</dbReference>
<dbReference type="EMBL" id="JAPJZI010000001">
    <property type="protein sequence ID" value="MDA5400715.1"/>
    <property type="molecule type" value="Genomic_DNA"/>
</dbReference>
<dbReference type="AlphaFoldDB" id="A0A9X3UL92"/>
<dbReference type="SMART" id="SM00091">
    <property type="entry name" value="PAS"/>
    <property type="match status" value="1"/>
</dbReference>
<gene>
    <name evidence="6" type="ORF">OQ273_19230</name>
</gene>
<dbReference type="PANTHER" id="PTHR44688">
    <property type="entry name" value="DNA-BINDING TRANSCRIPTIONAL ACTIVATOR DEVR_DOSR"/>
    <property type="match status" value="1"/>
</dbReference>
<dbReference type="Proteomes" id="UP001151234">
    <property type="component" value="Unassembled WGS sequence"/>
</dbReference>
<dbReference type="GO" id="GO:0006355">
    <property type="term" value="P:regulation of DNA-templated transcription"/>
    <property type="evidence" value="ECO:0007669"/>
    <property type="project" value="InterPro"/>
</dbReference>
<dbReference type="Gene3D" id="3.30.450.20">
    <property type="entry name" value="PAS domain"/>
    <property type="match status" value="1"/>
</dbReference>
<keyword evidence="3" id="KW-0804">Transcription</keyword>
<dbReference type="Gene3D" id="1.10.10.10">
    <property type="entry name" value="Winged helix-like DNA-binding domain superfamily/Winged helix DNA-binding domain"/>
    <property type="match status" value="1"/>
</dbReference>
<dbReference type="Pfam" id="PF13426">
    <property type="entry name" value="PAS_9"/>
    <property type="match status" value="1"/>
</dbReference>
<evidence type="ECO:0000256" key="2">
    <source>
        <dbReference type="ARBA" id="ARBA00023125"/>
    </source>
</evidence>